<accession>A0A6J5U287</accession>
<proteinExistence type="predicted"/>
<dbReference type="EMBL" id="CAEKDK010000002">
    <property type="protein sequence ID" value="CAB4269737.1"/>
    <property type="molecule type" value="Genomic_DNA"/>
</dbReference>
<dbReference type="AlphaFoldDB" id="A0A6J5U287"/>
<sequence>MRGDVMMVVGGEVLRMVLGSWRRQEWFATMMVVVVVVDVGLQWQTSGNGGNSSCDGSDDDWAGCGNDDSNGARGDHENMVVYVSGGGTI</sequence>
<protein>
    <submittedName>
        <fullName evidence="2">Uncharacterized protein</fullName>
    </submittedName>
</protein>
<gene>
    <name evidence="2" type="ORF">CURHAP_LOCUS15523</name>
</gene>
<reference evidence="2 3" key="1">
    <citation type="submission" date="2020-05" db="EMBL/GenBank/DDBJ databases">
        <authorList>
            <person name="Campoy J."/>
            <person name="Schneeberger K."/>
            <person name="Spophaly S."/>
        </authorList>
    </citation>
    <scope>NUCLEOTIDE SEQUENCE [LARGE SCALE GENOMIC DNA]</scope>
    <source>
        <strain evidence="2">PruArmRojPasFocal</strain>
    </source>
</reference>
<evidence type="ECO:0000313" key="3">
    <source>
        <dbReference type="Proteomes" id="UP000507222"/>
    </source>
</evidence>
<name>A0A6J5U287_PRUAR</name>
<evidence type="ECO:0000313" key="2">
    <source>
        <dbReference type="EMBL" id="CAB4269737.1"/>
    </source>
</evidence>
<organism evidence="2 3">
    <name type="scientific">Prunus armeniaca</name>
    <name type="common">Apricot</name>
    <name type="synonym">Armeniaca vulgaris</name>
    <dbReference type="NCBI Taxonomy" id="36596"/>
    <lineage>
        <taxon>Eukaryota</taxon>
        <taxon>Viridiplantae</taxon>
        <taxon>Streptophyta</taxon>
        <taxon>Embryophyta</taxon>
        <taxon>Tracheophyta</taxon>
        <taxon>Spermatophyta</taxon>
        <taxon>Magnoliopsida</taxon>
        <taxon>eudicotyledons</taxon>
        <taxon>Gunneridae</taxon>
        <taxon>Pentapetalae</taxon>
        <taxon>rosids</taxon>
        <taxon>fabids</taxon>
        <taxon>Rosales</taxon>
        <taxon>Rosaceae</taxon>
        <taxon>Amygdaloideae</taxon>
        <taxon>Amygdaleae</taxon>
        <taxon>Prunus</taxon>
    </lineage>
</organism>
<evidence type="ECO:0000256" key="1">
    <source>
        <dbReference type="SAM" id="MobiDB-lite"/>
    </source>
</evidence>
<feature type="region of interest" description="Disordered" evidence="1">
    <location>
        <begin position="47"/>
        <end position="76"/>
    </location>
</feature>
<dbReference type="Proteomes" id="UP000507222">
    <property type="component" value="Unassembled WGS sequence"/>
</dbReference>